<evidence type="ECO:0000256" key="1">
    <source>
        <dbReference type="SAM" id="Phobius"/>
    </source>
</evidence>
<gene>
    <name evidence="2" type="ORF">BIP78_1170</name>
</gene>
<accession>A0A410FV41</accession>
<evidence type="ECO:0008006" key="4">
    <source>
        <dbReference type="Google" id="ProtNLM"/>
    </source>
</evidence>
<evidence type="ECO:0000313" key="2">
    <source>
        <dbReference type="EMBL" id="QAA76936.1"/>
    </source>
</evidence>
<proteinExistence type="predicted"/>
<name>A0A410FV41_BIPS1</name>
<evidence type="ECO:0000313" key="3">
    <source>
        <dbReference type="Proteomes" id="UP000287233"/>
    </source>
</evidence>
<sequence>MDTLRNIAYHYVGPYPVIFYLGLVGYALLLSTAGAMGMSRVLKRRRPVKIHRRLAYATLLVATLHALLGIATRI</sequence>
<protein>
    <recommendedName>
        <fullName evidence="4">Ferric oxidoreductase domain-containing protein</fullName>
    </recommendedName>
</protein>
<reference evidence="3" key="1">
    <citation type="submission" date="2018-12" db="EMBL/GenBank/DDBJ databases">
        <title>Complete genome sequence of an uncultured bacterium of the candidate phylum Bipolaricaulota.</title>
        <authorList>
            <person name="Kadnikov V.V."/>
            <person name="Mardanov A.V."/>
            <person name="Beletsky A.V."/>
            <person name="Frank Y.A."/>
            <person name="Karnachuk O.V."/>
            <person name="Ravin N.V."/>
        </authorList>
    </citation>
    <scope>NUCLEOTIDE SEQUENCE [LARGE SCALE GENOMIC DNA]</scope>
</reference>
<feature type="transmembrane region" description="Helical" evidence="1">
    <location>
        <begin position="54"/>
        <end position="72"/>
    </location>
</feature>
<dbReference type="Proteomes" id="UP000287233">
    <property type="component" value="Chromosome"/>
</dbReference>
<dbReference type="EMBL" id="CP034928">
    <property type="protein sequence ID" value="QAA76936.1"/>
    <property type="molecule type" value="Genomic_DNA"/>
</dbReference>
<organism evidence="2 3">
    <name type="scientific">Bipolaricaulis sibiricus</name>
    <dbReference type="NCBI Taxonomy" id="2501609"/>
    <lineage>
        <taxon>Bacteria</taxon>
        <taxon>Candidatus Bipolaricaulota</taxon>
        <taxon>Candidatus Bipolaricaulia</taxon>
        <taxon>Candidatus Bipolaricaulales</taxon>
        <taxon>Candidatus Bipolaricaulaceae</taxon>
        <taxon>Candidatus Bipolaricaulis</taxon>
    </lineage>
</organism>
<dbReference type="AlphaFoldDB" id="A0A410FV41"/>
<feature type="transmembrane region" description="Helical" evidence="1">
    <location>
        <begin position="17"/>
        <end position="42"/>
    </location>
</feature>
<keyword evidence="1" id="KW-0812">Transmembrane</keyword>
<keyword evidence="1" id="KW-0472">Membrane</keyword>
<keyword evidence="1" id="KW-1133">Transmembrane helix</keyword>
<dbReference type="KEGG" id="bih:BIP78_1170"/>